<dbReference type="Proteomes" id="UP000236305">
    <property type="component" value="Unassembled WGS sequence"/>
</dbReference>
<evidence type="ECO:0000313" key="1">
    <source>
        <dbReference type="EMBL" id="PNH33462.1"/>
    </source>
</evidence>
<dbReference type="EMBL" id="MPSH01000008">
    <property type="protein sequence ID" value="PNH33462.1"/>
    <property type="molecule type" value="Genomic_DNA"/>
</dbReference>
<dbReference type="AlphaFoldDB" id="A0AA44WMH9"/>
<reference evidence="1 2" key="1">
    <citation type="submission" date="2017-12" db="EMBL/GenBank/DDBJ databases">
        <title>Comparative genomics yields insights into virulence evolution of Verticillium dahliae.</title>
        <authorList>
            <person name="Fan R."/>
            <person name="Armitage A.D."/>
            <person name="Cascant-Lopez E."/>
            <person name="Sobczyk M."/>
            <person name="Cockerton H.M."/>
            <person name="Harrison R.J."/>
        </authorList>
    </citation>
    <scope>NUCLEOTIDE SEQUENCE [LARGE SCALE GENOMIC DNA]</scope>
    <source>
        <strain evidence="1 2">12008</strain>
    </source>
</reference>
<organism evidence="1 2">
    <name type="scientific">Verticillium dahliae</name>
    <name type="common">Verticillium wilt</name>
    <dbReference type="NCBI Taxonomy" id="27337"/>
    <lineage>
        <taxon>Eukaryota</taxon>
        <taxon>Fungi</taxon>
        <taxon>Dikarya</taxon>
        <taxon>Ascomycota</taxon>
        <taxon>Pezizomycotina</taxon>
        <taxon>Sordariomycetes</taxon>
        <taxon>Hypocreomycetidae</taxon>
        <taxon>Glomerellales</taxon>
        <taxon>Plectosphaerellaceae</taxon>
        <taxon>Verticillium</taxon>
    </lineage>
</organism>
<protein>
    <submittedName>
        <fullName evidence="1">Uncharacterized protein</fullName>
    </submittedName>
</protein>
<accession>A0AA44WMH9</accession>
<proteinExistence type="predicted"/>
<evidence type="ECO:0000313" key="2">
    <source>
        <dbReference type="Proteomes" id="UP000236305"/>
    </source>
</evidence>
<comment type="caution">
    <text evidence="1">The sequence shown here is derived from an EMBL/GenBank/DDBJ whole genome shotgun (WGS) entry which is preliminary data.</text>
</comment>
<name>A0AA44WMH9_VERDA</name>
<gene>
    <name evidence="1" type="ORF">BJF96_g3062</name>
</gene>
<sequence length="52" mass="5557">MELVLGPEVLEDVDVMSGDPWLLVEAAELEPPTSLSIGSETVNDSESIRDDG</sequence>